<dbReference type="PROSITE" id="PS50005">
    <property type="entry name" value="TPR"/>
    <property type="match status" value="1"/>
</dbReference>
<dbReference type="InterPro" id="IPR025986">
    <property type="entry name" value="RPAP3-like_C"/>
</dbReference>
<dbReference type="Gene3D" id="1.25.40.10">
    <property type="entry name" value="Tetratricopeptide repeat domain"/>
    <property type="match status" value="1"/>
</dbReference>
<dbReference type="InterPro" id="IPR019734">
    <property type="entry name" value="TPR_rpt"/>
</dbReference>
<sequence length="254" mass="28912">MSTEAMRLKEEGNICFREKRYHKAIDFYTQSLQVELLAAVLGNRAQCYLNLERWSEAIMDCNKALELDPKFGKALYRRAQALKKIGLKSSAVEDLDRCLQIAPNTAVKTMMEELLEQRNADVVQISCVEKGDEVRSDSEFVEIGFDVPQTSKKDDQQSAIPIHVYNTVFGELLEADVIGRLLQGFVSLLETKGIEPKEVSTCLLSLSDLPRFQLLSMFFGDEEKKDLIVICGFLQHSDSVTIRERYRVEETSEE</sequence>
<protein>
    <recommendedName>
        <fullName evidence="4">RNA polymerase II-associated protein 3</fullName>
    </recommendedName>
</protein>
<evidence type="ECO:0000256" key="4">
    <source>
        <dbReference type="ARBA" id="ARBA00040133"/>
    </source>
</evidence>
<dbReference type="PANTHER" id="PTHR46423">
    <property type="entry name" value="RNA POLYMERASE II-ASSOCIATED PROTEIN 3"/>
    <property type="match status" value="1"/>
</dbReference>
<dbReference type="OrthoDB" id="245563at2759"/>
<organism evidence="7">
    <name type="scientific">Heligmosomoides polygyrus</name>
    <name type="common">Parasitic roundworm</name>
    <dbReference type="NCBI Taxonomy" id="6339"/>
    <lineage>
        <taxon>Eukaryota</taxon>
        <taxon>Metazoa</taxon>
        <taxon>Ecdysozoa</taxon>
        <taxon>Nematoda</taxon>
        <taxon>Chromadorea</taxon>
        <taxon>Rhabditida</taxon>
        <taxon>Rhabditina</taxon>
        <taxon>Rhabditomorpha</taxon>
        <taxon>Strongyloidea</taxon>
        <taxon>Heligmosomidae</taxon>
        <taxon>Heligmosomoides</taxon>
    </lineage>
</organism>
<reference evidence="7 8" key="1">
    <citation type="submission" date="2018-11" db="EMBL/GenBank/DDBJ databases">
        <authorList>
            <consortium name="Pathogen Informatics"/>
        </authorList>
    </citation>
    <scope>NUCLEOTIDE SEQUENCE [LARGE SCALE GENOMIC DNA]</scope>
</reference>
<evidence type="ECO:0000256" key="3">
    <source>
        <dbReference type="ARBA" id="ARBA00038275"/>
    </source>
</evidence>
<feature type="repeat" description="TPR" evidence="5">
    <location>
        <begin position="38"/>
        <end position="71"/>
    </location>
</feature>
<dbReference type="AlphaFoldDB" id="A0A3P7WU08"/>
<accession>A0A3P7WU08</accession>
<dbReference type="SUPFAM" id="SSF48452">
    <property type="entry name" value="TPR-like"/>
    <property type="match status" value="1"/>
</dbReference>
<dbReference type="Pfam" id="PF13877">
    <property type="entry name" value="RPAP3_C"/>
    <property type="match status" value="1"/>
</dbReference>
<dbReference type="GO" id="GO:0101031">
    <property type="term" value="C:protein folding chaperone complex"/>
    <property type="evidence" value="ECO:0007669"/>
    <property type="project" value="TreeGrafter"/>
</dbReference>
<dbReference type="SMART" id="SM00028">
    <property type="entry name" value="TPR"/>
    <property type="match status" value="3"/>
</dbReference>
<evidence type="ECO:0000313" key="9">
    <source>
        <dbReference type="WBParaSite" id="HPBE_0000546701-mRNA-1"/>
    </source>
</evidence>
<keyword evidence="8" id="KW-1185">Reference proteome</keyword>
<dbReference type="EMBL" id="UZAH01025476">
    <property type="protein sequence ID" value="VDO64670.1"/>
    <property type="molecule type" value="Genomic_DNA"/>
</dbReference>
<dbReference type="Proteomes" id="UP000050761">
    <property type="component" value="Unassembled WGS sequence"/>
</dbReference>
<evidence type="ECO:0000256" key="1">
    <source>
        <dbReference type="ARBA" id="ARBA00022737"/>
    </source>
</evidence>
<evidence type="ECO:0000313" key="8">
    <source>
        <dbReference type="Proteomes" id="UP000050761"/>
    </source>
</evidence>
<evidence type="ECO:0000256" key="5">
    <source>
        <dbReference type="PROSITE-ProRule" id="PRU00339"/>
    </source>
</evidence>
<dbReference type="Pfam" id="PF00515">
    <property type="entry name" value="TPR_1"/>
    <property type="match status" value="1"/>
</dbReference>
<keyword evidence="2 5" id="KW-0802">TPR repeat</keyword>
<dbReference type="InterPro" id="IPR011990">
    <property type="entry name" value="TPR-like_helical_dom_sf"/>
</dbReference>
<gene>
    <name evidence="7" type="ORF">HPBE_LOCUS5468</name>
</gene>
<keyword evidence="1" id="KW-0677">Repeat</keyword>
<evidence type="ECO:0000313" key="7">
    <source>
        <dbReference type="EMBL" id="VDO64670.1"/>
    </source>
</evidence>
<feature type="domain" description="RNA-polymerase II-associated protein 3-like C-terminal" evidence="6">
    <location>
        <begin position="159"/>
        <end position="224"/>
    </location>
</feature>
<reference evidence="9" key="2">
    <citation type="submission" date="2019-09" db="UniProtKB">
        <authorList>
            <consortium name="WormBaseParasite"/>
        </authorList>
    </citation>
    <scope>IDENTIFICATION</scope>
</reference>
<comment type="similarity">
    <text evidence="3">Belongs to the RPAP3 family.</text>
</comment>
<name>A0A3P7WU08_HELPZ</name>
<proteinExistence type="inferred from homology"/>
<evidence type="ECO:0000259" key="6">
    <source>
        <dbReference type="Pfam" id="PF13877"/>
    </source>
</evidence>
<evidence type="ECO:0000256" key="2">
    <source>
        <dbReference type="ARBA" id="ARBA00022803"/>
    </source>
</evidence>
<dbReference type="Pfam" id="PF13181">
    <property type="entry name" value="TPR_8"/>
    <property type="match status" value="1"/>
</dbReference>
<dbReference type="WBParaSite" id="HPBE_0000546701-mRNA-1">
    <property type="protein sequence ID" value="HPBE_0000546701-mRNA-1"/>
    <property type="gene ID" value="HPBE_0000546701"/>
</dbReference>
<dbReference type="InterPro" id="IPR051966">
    <property type="entry name" value="RPAP3"/>
</dbReference>
<dbReference type="PANTHER" id="PTHR46423:SF1">
    <property type="entry name" value="RNA POLYMERASE II-ASSOCIATED PROTEIN 3"/>
    <property type="match status" value="1"/>
</dbReference>